<reference evidence="7 8" key="1">
    <citation type="journal article" date="2016" name="Nat. Commun.">
        <title>Thousands of microbial genomes shed light on interconnected biogeochemical processes in an aquifer system.</title>
        <authorList>
            <person name="Anantharaman K."/>
            <person name="Brown C.T."/>
            <person name="Hug L.A."/>
            <person name="Sharon I."/>
            <person name="Castelle C.J."/>
            <person name="Probst A.J."/>
            <person name="Thomas B.C."/>
            <person name="Singh A."/>
            <person name="Wilkins M.J."/>
            <person name="Karaoz U."/>
            <person name="Brodie E.L."/>
            <person name="Williams K.H."/>
            <person name="Hubbard S.S."/>
            <person name="Banfield J.F."/>
        </authorList>
    </citation>
    <scope>NUCLEOTIDE SEQUENCE [LARGE SCALE GENOMIC DNA]</scope>
</reference>
<dbReference type="GO" id="GO:0016020">
    <property type="term" value="C:membrane"/>
    <property type="evidence" value="ECO:0007669"/>
    <property type="project" value="UniProtKB-SubCell"/>
</dbReference>
<accession>A0A1F6DYB6</accession>
<feature type="transmembrane region" description="Helical" evidence="6">
    <location>
        <begin position="104"/>
        <end position="125"/>
    </location>
</feature>
<keyword evidence="3 6" id="KW-0812">Transmembrane</keyword>
<feature type="transmembrane region" description="Helical" evidence="6">
    <location>
        <begin position="79"/>
        <end position="98"/>
    </location>
</feature>
<protein>
    <recommendedName>
        <fullName evidence="9">TspO protein</fullName>
    </recommendedName>
</protein>
<feature type="transmembrane region" description="Helical" evidence="6">
    <location>
        <begin position="7"/>
        <end position="25"/>
    </location>
</feature>
<dbReference type="PANTHER" id="PTHR10057:SF0">
    <property type="entry name" value="TRANSLOCATOR PROTEIN"/>
    <property type="match status" value="1"/>
</dbReference>
<dbReference type="AlphaFoldDB" id="A0A1F6DYB6"/>
<proteinExistence type="inferred from homology"/>
<evidence type="ECO:0000313" key="7">
    <source>
        <dbReference type="EMBL" id="OGG66444.1"/>
    </source>
</evidence>
<dbReference type="EMBL" id="MFLK01000007">
    <property type="protein sequence ID" value="OGG66444.1"/>
    <property type="molecule type" value="Genomic_DNA"/>
</dbReference>
<keyword evidence="5 6" id="KW-0472">Membrane</keyword>
<sequence>MRPFVRVLAAFLATYGAGLVGFLFVDAGDANWYASLAKPALTPSVATFAIVWLILYGLTAAALAIVWTRKVPAEHSSGWVRFFFIQLLFSMCYTMFFFGFHSAFIAFMDILFLGAIVLALTASAADIDRRAVYLMTPYFLWILFAGYLTMGVWLLN</sequence>
<dbReference type="GO" id="GO:0033013">
    <property type="term" value="P:tetrapyrrole metabolic process"/>
    <property type="evidence" value="ECO:0007669"/>
    <property type="project" value="UniProtKB-ARBA"/>
</dbReference>
<keyword evidence="4 6" id="KW-1133">Transmembrane helix</keyword>
<feature type="transmembrane region" description="Helical" evidence="6">
    <location>
        <begin position="132"/>
        <end position="155"/>
    </location>
</feature>
<dbReference type="CDD" id="cd15904">
    <property type="entry name" value="TSPO_MBR"/>
    <property type="match status" value="1"/>
</dbReference>
<evidence type="ECO:0008006" key="9">
    <source>
        <dbReference type="Google" id="ProtNLM"/>
    </source>
</evidence>
<evidence type="ECO:0000256" key="5">
    <source>
        <dbReference type="ARBA" id="ARBA00023136"/>
    </source>
</evidence>
<evidence type="ECO:0000256" key="2">
    <source>
        <dbReference type="ARBA" id="ARBA00007524"/>
    </source>
</evidence>
<organism evidence="7 8">
    <name type="scientific">Candidatus Kaiserbacteria bacterium RIFCSPHIGHO2_02_FULL_55_20</name>
    <dbReference type="NCBI Taxonomy" id="1798497"/>
    <lineage>
        <taxon>Bacteria</taxon>
        <taxon>Candidatus Kaiseribacteriota</taxon>
    </lineage>
</organism>
<dbReference type="InterPro" id="IPR038330">
    <property type="entry name" value="TspO/MBR-related_sf"/>
</dbReference>
<evidence type="ECO:0000256" key="4">
    <source>
        <dbReference type="ARBA" id="ARBA00022989"/>
    </source>
</evidence>
<dbReference type="PIRSF" id="PIRSF005859">
    <property type="entry name" value="PBR"/>
    <property type="match status" value="1"/>
</dbReference>
<evidence type="ECO:0000256" key="6">
    <source>
        <dbReference type="SAM" id="Phobius"/>
    </source>
</evidence>
<evidence type="ECO:0000256" key="1">
    <source>
        <dbReference type="ARBA" id="ARBA00004141"/>
    </source>
</evidence>
<evidence type="ECO:0000256" key="3">
    <source>
        <dbReference type="ARBA" id="ARBA00022692"/>
    </source>
</evidence>
<dbReference type="Gene3D" id="1.20.1260.100">
    <property type="entry name" value="TspO/MBR protein"/>
    <property type="match status" value="1"/>
</dbReference>
<comment type="subcellular location">
    <subcellularLocation>
        <location evidence="1">Membrane</location>
        <topology evidence="1">Multi-pass membrane protein</topology>
    </subcellularLocation>
</comment>
<dbReference type="FunFam" id="1.20.1260.100:FF:000001">
    <property type="entry name" value="translocator protein 2"/>
    <property type="match status" value="1"/>
</dbReference>
<comment type="caution">
    <text evidence="7">The sequence shown here is derived from an EMBL/GenBank/DDBJ whole genome shotgun (WGS) entry which is preliminary data.</text>
</comment>
<name>A0A1F6DYB6_9BACT</name>
<dbReference type="Proteomes" id="UP000177652">
    <property type="component" value="Unassembled WGS sequence"/>
</dbReference>
<feature type="transmembrane region" description="Helical" evidence="6">
    <location>
        <begin position="45"/>
        <end position="67"/>
    </location>
</feature>
<gene>
    <name evidence="7" type="ORF">A3D71_02650</name>
</gene>
<comment type="similarity">
    <text evidence="2">Belongs to the TspO/BZRP family.</text>
</comment>
<dbReference type="Pfam" id="PF03073">
    <property type="entry name" value="TspO_MBR"/>
    <property type="match status" value="1"/>
</dbReference>
<dbReference type="PANTHER" id="PTHR10057">
    <property type="entry name" value="PERIPHERAL-TYPE BENZODIAZEPINE RECEPTOR"/>
    <property type="match status" value="1"/>
</dbReference>
<dbReference type="InterPro" id="IPR004307">
    <property type="entry name" value="TspO_MBR"/>
</dbReference>
<evidence type="ECO:0000313" key="8">
    <source>
        <dbReference type="Proteomes" id="UP000177652"/>
    </source>
</evidence>